<organism evidence="12 13">
    <name type="scientific">Wenzhouxiangella marina</name>
    <dbReference type="NCBI Taxonomy" id="1579979"/>
    <lineage>
        <taxon>Bacteria</taxon>
        <taxon>Pseudomonadati</taxon>
        <taxon>Pseudomonadota</taxon>
        <taxon>Gammaproteobacteria</taxon>
        <taxon>Chromatiales</taxon>
        <taxon>Wenzhouxiangellaceae</taxon>
        <taxon>Wenzhouxiangella</taxon>
    </lineage>
</organism>
<dbReference type="PANTHER" id="PTHR33529:SF7">
    <property type="entry name" value="LIPOPOLYSACCHARIDE EXPORT SYSTEM PERMEASE PROTEIN LPTF"/>
    <property type="match status" value="1"/>
</dbReference>
<dbReference type="GO" id="GO:0043190">
    <property type="term" value="C:ATP-binding cassette (ABC) transporter complex"/>
    <property type="evidence" value="ECO:0007669"/>
    <property type="project" value="InterPro"/>
</dbReference>
<evidence type="ECO:0000313" key="13">
    <source>
        <dbReference type="Proteomes" id="UP000066624"/>
    </source>
</evidence>
<proteinExistence type="inferred from homology"/>
<evidence type="ECO:0000256" key="11">
    <source>
        <dbReference type="ARBA" id="ARBA00026081"/>
    </source>
</evidence>
<evidence type="ECO:0000256" key="5">
    <source>
        <dbReference type="ARBA" id="ARBA00022448"/>
    </source>
</evidence>
<dbReference type="InterPro" id="IPR005495">
    <property type="entry name" value="LptG/LptF_permease"/>
</dbReference>
<sequence length="355" mass="38772">MILQRYLLRETSAASLMSLLVFVGVMLALFLAELLGDAAQGLLPAASVLRLLVLRLPEALLMVGPLALMVGVLMAIGRLGETSELAVQRAAGLSFEAMLRPLLLLILVWAGGLLLVSGWLAPAAVARTGDLMADVARQALVSGLKAGQFDRLDSGRLTVYVGSVDRQTGELTDVFVHLFDGEESEVLTAPSGRLWIDADDQRPYLSLYQGHQLRHVNRLDSPRRRSIAFERNDIRLPAPDSGGAADQELRLSLSQLRPLDTAGRFREWHWRLAAPVAALLLGLLAVPLAQRAPRQGRFGVIVLALGLYLVYTNLVHAGLVLIERRDLASGPGLWPLHALIALLAAGLLFRHWRRW</sequence>
<keyword evidence="7" id="KW-0997">Cell inner membrane</keyword>
<evidence type="ECO:0000256" key="1">
    <source>
        <dbReference type="ARBA" id="ARBA00002265"/>
    </source>
</evidence>
<evidence type="ECO:0000256" key="10">
    <source>
        <dbReference type="ARBA" id="ARBA00023136"/>
    </source>
</evidence>
<dbReference type="InterPro" id="IPR030922">
    <property type="entry name" value="LptF"/>
</dbReference>
<dbReference type="GO" id="GO:0015920">
    <property type="term" value="P:lipopolysaccharide transport"/>
    <property type="evidence" value="ECO:0007669"/>
    <property type="project" value="TreeGrafter"/>
</dbReference>
<evidence type="ECO:0000256" key="2">
    <source>
        <dbReference type="ARBA" id="ARBA00004429"/>
    </source>
</evidence>
<keyword evidence="5" id="KW-0813">Transport</keyword>
<evidence type="ECO:0000256" key="3">
    <source>
        <dbReference type="ARBA" id="ARBA00007725"/>
    </source>
</evidence>
<dbReference type="RefSeq" id="WP_049724526.1">
    <property type="nucleotide sequence ID" value="NZ_CP012154.1"/>
</dbReference>
<evidence type="ECO:0000313" key="12">
    <source>
        <dbReference type="EMBL" id="AKS40850.1"/>
    </source>
</evidence>
<dbReference type="Pfam" id="PF03739">
    <property type="entry name" value="LptF_LptG"/>
    <property type="match status" value="1"/>
</dbReference>
<dbReference type="GO" id="GO:0055085">
    <property type="term" value="P:transmembrane transport"/>
    <property type="evidence" value="ECO:0007669"/>
    <property type="project" value="InterPro"/>
</dbReference>
<dbReference type="PANTHER" id="PTHR33529">
    <property type="entry name" value="SLR0882 PROTEIN-RELATED"/>
    <property type="match status" value="1"/>
</dbReference>
<dbReference type="AlphaFoldDB" id="A0A0K0XT65"/>
<keyword evidence="9" id="KW-1133">Transmembrane helix</keyword>
<dbReference type="STRING" id="1579979.WM2015_468"/>
<protein>
    <recommendedName>
        <fullName evidence="4">Lipopolysaccharide export system permease protein LptF</fullName>
    </recommendedName>
</protein>
<gene>
    <name evidence="12" type="ORF">WM2015_468</name>
</gene>
<comment type="subcellular location">
    <subcellularLocation>
        <location evidence="2">Cell inner membrane</location>
        <topology evidence="2">Multi-pass membrane protein</topology>
    </subcellularLocation>
</comment>
<evidence type="ECO:0000256" key="8">
    <source>
        <dbReference type="ARBA" id="ARBA00022692"/>
    </source>
</evidence>
<reference evidence="12 13" key="1">
    <citation type="submission" date="2015-07" db="EMBL/GenBank/DDBJ databases">
        <authorList>
            <person name="Noorani M."/>
        </authorList>
    </citation>
    <scope>NUCLEOTIDE SEQUENCE [LARGE SCALE GENOMIC DNA]</scope>
    <source>
        <strain evidence="12 13">KCTC 42284</strain>
    </source>
</reference>
<evidence type="ECO:0000256" key="9">
    <source>
        <dbReference type="ARBA" id="ARBA00022989"/>
    </source>
</evidence>
<comment type="subunit">
    <text evidence="11">Component of the lipopolysaccharide transport and assembly complex. The LptBFG transporter is composed of two ATP-binding proteins (LptB) and two transmembrane proteins (LptF and LptG).</text>
</comment>
<dbReference type="Proteomes" id="UP000066624">
    <property type="component" value="Chromosome"/>
</dbReference>
<comment type="similarity">
    <text evidence="3">Belongs to the LptF/LptG family.</text>
</comment>
<evidence type="ECO:0000256" key="6">
    <source>
        <dbReference type="ARBA" id="ARBA00022475"/>
    </source>
</evidence>
<dbReference type="OrthoDB" id="9778062at2"/>
<keyword evidence="8" id="KW-0812">Transmembrane</keyword>
<keyword evidence="10" id="KW-0472">Membrane</keyword>
<name>A0A0K0XT65_9GAMM</name>
<evidence type="ECO:0000256" key="7">
    <source>
        <dbReference type="ARBA" id="ARBA00022519"/>
    </source>
</evidence>
<evidence type="ECO:0000256" key="4">
    <source>
        <dbReference type="ARBA" id="ARBA00014213"/>
    </source>
</evidence>
<accession>A0A0K0XT65</accession>
<dbReference type="EMBL" id="CP012154">
    <property type="protein sequence ID" value="AKS40850.1"/>
    <property type="molecule type" value="Genomic_DNA"/>
</dbReference>
<comment type="function">
    <text evidence="1">Part of the ABC transporter complex LptBFG involved in the translocation of lipopolysaccharide (LPS) from the inner membrane to the outer membrane.</text>
</comment>
<keyword evidence="13" id="KW-1185">Reference proteome</keyword>
<keyword evidence="6" id="KW-1003">Cell membrane</keyword>
<dbReference type="NCBIfam" id="TIGR04407">
    <property type="entry name" value="LptF_YjgP"/>
    <property type="match status" value="1"/>
</dbReference>
<dbReference type="KEGG" id="wma:WM2015_468"/>